<evidence type="ECO:0000259" key="8">
    <source>
        <dbReference type="Pfam" id="PF25508"/>
    </source>
</evidence>
<feature type="region of interest" description="Disordered" evidence="5">
    <location>
        <begin position="292"/>
        <end position="327"/>
    </location>
</feature>
<feature type="transmembrane region" description="Helical" evidence="6">
    <location>
        <begin position="965"/>
        <end position="985"/>
    </location>
</feature>
<comment type="subcellular location">
    <subcellularLocation>
        <location evidence="1">Membrane</location>
        <topology evidence="1">Multi-pass membrane protein</topology>
    </subcellularLocation>
</comment>
<protein>
    <submittedName>
        <fullName evidence="9">Uncharacterized protein</fullName>
    </submittedName>
</protein>
<keyword evidence="2 6" id="KW-0812">Transmembrane</keyword>
<proteinExistence type="predicted"/>
<name>A0AAV7JXB5_9METZ</name>
<feature type="compositionally biased region" description="Basic and acidic residues" evidence="5">
    <location>
        <begin position="292"/>
        <end position="315"/>
    </location>
</feature>
<accession>A0AAV7JXB5</accession>
<evidence type="ECO:0000256" key="3">
    <source>
        <dbReference type="ARBA" id="ARBA00022989"/>
    </source>
</evidence>
<dbReference type="GO" id="GO:0005886">
    <property type="term" value="C:plasma membrane"/>
    <property type="evidence" value="ECO:0007669"/>
    <property type="project" value="TreeGrafter"/>
</dbReference>
<dbReference type="InterPro" id="IPR005821">
    <property type="entry name" value="Ion_trans_dom"/>
</dbReference>
<comment type="caution">
    <text evidence="9">The sequence shown here is derived from an EMBL/GenBank/DDBJ whole genome shotgun (WGS) entry which is preliminary data.</text>
</comment>
<feature type="transmembrane region" description="Helical" evidence="6">
    <location>
        <begin position="1034"/>
        <end position="1058"/>
    </location>
</feature>
<dbReference type="PANTHER" id="PTHR13800">
    <property type="entry name" value="TRANSIENT RECEPTOR POTENTIAL CATION CHANNEL, SUBFAMILY M, MEMBER 6"/>
    <property type="match status" value="1"/>
</dbReference>
<evidence type="ECO:0000256" key="4">
    <source>
        <dbReference type="ARBA" id="ARBA00023136"/>
    </source>
</evidence>
<reference evidence="9 10" key="1">
    <citation type="journal article" date="2023" name="BMC Biol.">
        <title>The compact genome of the sponge Oopsacas minuta (Hexactinellida) is lacking key metazoan core genes.</title>
        <authorList>
            <person name="Santini S."/>
            <person name="Schenkelaars Q."/>
            <person name="Jourda C."/>
            <person name="Duchesne M."/>
            <person name="Belahbib H."/>
            <person name="Rocher C."/>
            <person name="Selva M."/>
            <person name="Riesgo A."/>
            <person name="Vervoort M."/>
            <person name="Leys S.P."/>
            <person name="Kodjabachian L."/>
            <person name="Le Bivic A."/>
            <person name="Borchiellini C."/>
            <person name="Claverie J.M."/>
            <person name="Renard E."/>
        </authorList>
    </citation>
    <scope>NUCLEOTIDE SEQUENCE [LARGE SCALE GENOMIC DNA]</scope>
    <source>
        <strain evidence="9">SPO-2</strain>
    </source>
</reference>
<feature type="transmembrane region" description="Helical" evidence="6">
    <location>
        <begin position="934"/>
        <end position="953"/>
    </location>
</feature>
<evidence type="ECO:0000313" key="10">
    <source>
        <dbReference type="Proteomes" id="UP001165289"/>
    </source>
</evidence>
<organism evidence="9 10">
    <name type="scientific">Oopsacas minuta</name>
    <dbReference type="NCBI Taxonomy" id="111878"/>
    <lineage>
        <taxon>Eukaryota</taxon>
        <taxon>Metazoa</taxon>
        <taxon>Porifera</taxon>
        <taxon>Hexactinellida</taxon>
        <taxon>Hexasterophora</taxon>
        <taxon>Lyssacinosida</taxon>
        <taxon>Leucopsacidae</taxon>
        <taxon>Oopsacas</taxon>
    </lineage>
</organism>
<feature type="region of interest" description="Disordered" evidence="5">
    <location>
        <begin position="1"/>
        <end position="25"/>
    </location>
</feature>
<evidence type="ECO:0000313" key="9">
    <source>
        <dbReference type="EMBL" id="KAI6653512.1"/>
    </source>
</evidence>
<dbReference type="PANTHER" id="PTHR13800:SF1">
    <property type="entry name" value="TRANSIENT RECEPTOR POTENTIAL CATION CHANNEL TRPM"/>
    <property type="match status" value="1"/>
</dbReference>
<evidence type="ECO:0000259" key="7">
    <source>
        <dbReference type="Pfam" id="PF00520"/>
    </source>
</evidence>
<feature type="transmembrane region" description="Helical" evidence="6">
    <location>
        <begin position="997"/>
        <end position="1014"/>
    </location>
</feature>
<feature type="transmembrane region" description="Helical" evidence="6">
    <location>
        <begin position="1140"/>
        <end position="1159"/>
    </location>
</feature>
<dbReference type="GO" id="GO:0005261">
    <property type="term" value="F:monoatomic cation channel activity"/>
    <property type="evidence" value="ECO:0007669"/>
    <property type="project" value="TreeGrafter"/>
</dbReference>
<sequence>MTTSCSLKEKDWSQPSANRSRKLSQRGLATESVKFLEEQLQNVLSVTCKSLECSNDVSIYPKPLEKAAEIEIDTDFAFSCGKVRFHGAYEVADSAKIPKIVSITPDCPVSSLPKIIKTRKTTENYREYFVRQLKLCKPNLTLVLPSTSEHTPLNAIRTLDPNYMKNFLSDMRQIIHNTDTWLLTNGLNWGLTRVIGESIATRLLSPFTAETVELIGIQKFEDLPASVRNCISRLSMNAECEEDTLIRGCLEENHSLFLAMKDNHERTSTQTFWDTIKVTQIIKRIEEIKAATRRESIQEPGDKSNDHLQTKKSESLEFSNKDNSSPKKEYIELENIEKHKFVSFDGEPDRVTEIEPGPRIPSEYQNLWFKPIEFNDPEINPAVCLLLDNSIDGLRHVLESLRHNVPIILVIDSGIAADVVHLILQLSREPPTTSIANEVREFVKHNYPLHLPKLGRELLRLLIDTVSQNENMFTVYHPLRHGIHELNKAILLSLLKGYEGKNKRLYGLILSFHWKRPSLALEQIFIGREKWVSKDDARAVQRIFFSALVNNNRDFVHRLLDSKIVNSSYFGNIYYMAQLYKKTFEHLSDSEEDIIVNKMVRLHFGNCRSKKDPRYILVEVGGLIEALMGSDYVCFYLHLPISRKDKKFEEADLKKNVGNCYYLFRHGRDAFKDCLKRFRIQRITTQTRKAKTIRAEKAQRLFELFPDEQLFIWCIFFHRWEMAKLIMKYCTKTCLTTVLAAARLVRGMKLKYSSRTDVDEVARNKLEARADDFENLAINLLAEFSYTSKNDLTLKLLLKNRRVVESQEQLIGLEVAAYQPEVRPIDRDEMLMREQGDPTTYIWPWHENNAFEMAMNADCKHFIAHPLIQDYGNQKWYANVRRLNPEWKVFICFFLPFLIPFAIQIHSRRRRLEHHINPDKDPTAREIKFRQRTYFHFIVFLIFDYYRSIYNFYNAPKIKYWLHSVSHVIYTILFTIVGVTPYRPIRNRTAQDIANDPLLIIEIIVWIWTFTIIMEEISQLLHEKGSVKLRFKGYFSTTWNIGDVVFIFLFILAFGVKLGSDNAEWVHRIYALIIVILCMRIFQYLIMSAYFGVIVLTIFALANEVLYFVIVLFVSMIGFGAAAQAVVSATASLETFRPQILLFTIFFRPYWQIFGEFFLSQLGRDITSATEVVNNTSTCTSLFLDTSNNTCDSQNLTVCPSTNIATVDTLAEFDYTVHLLPYLILAAWLIFSNVLLINLLIAKFNNIYLSVEAKSSILWKFNRYSTIQEFRLKPMLPPPFIVISHIRKLVKFVYGKCIFRIIRKNRYREDLKNFHRKNNERFKWTKDVQKEGLLRWESKMLAAQEDSIKHLFCSIDNKLEDVYRNCHTLLDHLGSDEPMLAHMTNELREVRRQLADFGVN</sequence>
<gene>
    <name evidence="9" type="ORF">LOD99_3407</name>
</gene>
<keyword evidence="4 6" id="KW-0472">Membrane</keyword>
<keyword evidence="10" id="KW-1185">Reference proteome</keyword>
<dbReference type="InterPro" id="IPR050927">
    <property type="entry name" value="TRPM"/>
</dbReference>
<dbReference type="Pfam" id="PF25508">
    <property type="entry name" value="TRPM2"/>
    <property type="match status" value="1"/>
</dbReference>
<feature type="domain" description="TRPM-like" evidence="8">
    <location>
        <begin position="692"/>
        <end position="802"/>
    </location>
</feature>
<dbReference type="GO" id="GO:0030001">
    <property type="term" value="P:metal ion transport"/>
    <property type="evidence" value="ECO:0007669"/>
    <property type="project" value="TreeGrafter"/>
</dbReference>
<evidence type="ECO:0000256" key="1">
    <source>
        <dbReference type="ARBA" id="ARBA00004141"/>
    </source>
</evidence>
<dbReference type="InterPro" id="IPR057366">
    <property type="entry name" value="TRPM-like"/>
</dbReference>
<feature type="transmembrane region" description="Helical" evidence="6">
    <location>
        <begin position="1105"/>
        <end position="1128"/>
    </location>
</feature>
<feature type="transmembrane region" description="Helical" evidence="6">
    <location>
        <begin position="1219"/>
        <end position="1241"/>
    </location>
</feature>
<evidence type="ECO:0000256" key="5">
    <source>
        <dbReference type="SAM" id="MobiDB-lite"/>
    </source>
</evidence>
<keyword evidence="3 6" id="KW-1133">Transmembrane helix</keyword>
<dbReference type="EMBL" id="JAKMXF010000266">
    <property type="protein sequence ID" value="KAI6653512.1"/>
    <property type="molecule type" value="Genomic_DNA"/>
</dbReference>
<dbReference type="Proteomes" id="UP001165289">
    <property type="component" value="Unassembled WGS sequence"/>
</dbReference>
<feature type="domain" description="Ion transport" evidence="7">
    <location>
        <begin position="984"/>
        <end position="1253"/>
    </location>
</feature>
<evidence type="ECO:0000256" key="6">
    <source>
        <dbReference type="SAM" id="Phobius"/>
    </source>
</evidence>
<dbReference type="Pfam" id="PF00520">
    <property type="entry name" value="Ion_trans"/>
    <property type="match status" value="1"/>
</dbReference>
<evidence type="ECO:0000256" key="2">
    <source>
        <dbReference type="ARBA" id="ARBA00022692"/>
    </source>
</evidence>
<feature type="transmembrane region" description="Helical" evidence="6">
    <location>
        <begin position="887"/>
        <end position="905"/>
    </location>
</feature>
<feature type="transmembrane region" description="Helical" evidence="6">
    <location>
        <begin position="1070"/>
        <end position="1099"/>
    </location>
</feature>